<sequence length="75" mass="8326">MAEDVFEILIHDEDGEILLHQQLTKEQAEQAILNFELVKDRPHMALIRAVLSAGVYNVGGKSIFAKRVPVGPLSD</sequence>
<organism evidence="1 2">
    <name type="scientific">Rhizobium deserti</name>
    <dbReference type="NCBI Taxonomy" id="2547961"/>
    <lineage>
        <taxon>Bacteria</taxon>
        <taxon>Pseudomonadati</taxon>
        <taxon>Pseudomonadota</taxon>
        <taxon>Alphaproteobacteria</taxon>
        <taxon>Hyphomicrobiales</taxon>
        <taxon>Rhizobiaceae</taxon>
        <taxon>Rhizobium/Agrobacterium group</taxon>
        <taxon>Rhizobium</taxon>
    </lineage>
</organism>
<dbReference type="Proteomes" id="UP000295238">
    <property type="component" value="Unassembled WGS sequence"/>
</dbReference>
<dbReference type="OrthoDB" id="8465962at2"/>
<comment type="caution">
    <text evidence="1">The sequence shown here is derived from an EMBL/GenBank/DDBJ whole genome shotgun (WGS) entry which is preliminary data.</text>
</comment>
<protein>
    <submittedName>
        <fullName evidence="1">Uncharacterized protein</fullName>
    </submittedName>
</protein>
<evidence type="ECO:0000313" key="1">
    <source>
        <dbReference type="EMBL" id="TDK35188.1"/>
    </source>
</evidence>
<name>A0A4V6PLX5_9HYPH</name>
<dbReference type="EMBL" id="SMTL01000003">
    <property type="protein sequence ID" value="TDK35188.1"/>
    <property type="molecule type" value="Genomic_DNA"/>
</dbReference>
<evidence type="ECO:0000313" key="2">
    <source>
        <dbReference type="Proteomes" id="UP000295238"/>
    </source>
</evidence>
<proteinExistence type="predicted"/>
<accession>A0A4V6PLX5</accession>
<reference evidence="1 2" key="1">
    <citation type="submission" date="2019-03" db="EMBL/GenBank/DDBJ databases">
        <title>Rhizobium sp. nov., an bacterium isolated from biocrust in Mu Us Desert.</title>
        <authorList>
            <person name="Lixiong L."/>
        </authorList>
    </citation>
    <scope>NUCLEOTIDE SEQUENCE [LARGE SCALE GENOMIC DNA]</scope>
    <source>
        <strain evidence="1 2">SPY-1</strain>
    </source>
</reference>
<dbReference type="RefSeq" id="WP_133316610.1">
    <property type="nucleotide sequence ID" value="NZ_SMTL01000003.1"/>
</dbReference>
<keyword evidence="2" id="KW-1185">Reference proteome</keyword>
<dbReference type="AlphaFoldDB" id="A0A4V6PLX5"/>
<gene>
    <name evidence="1" type="ORF">E2F50_13070</name>
</gene>